<organism evidence="1 2">
    <name type="scientific">Paludisphaera mucosa</name>
    <dbReference type="NCBI Taxonomy" id="3030827"/>
    <lineage>
        <taxon>Bacteria</taxon>
        <taxon>Pseudomonadati</taxon>
        <taxon>Planctomycetota</taxon>
        <taxon>Planctomycetia</taxon>
        <taxon>Isosphaerales</taxon>
        <taxon>Isosphaeraceae</taxon>
        <taxon>Paludisphaera</taxon>
    </lineage>
</organism>
<dbReference type="InterPro" id="IPR038296">
    <property type="entry name" value="ParD_sf"/>
</dbReference>
<reference evidence="1 2" key="1">
    <citation type="submission" date="2023-03" db="EMBL/GenBank/DDBJ databases">
        <title>Paludisphaera mucosa sp. nov. a novel planctomycete from northern fen.</title>
        <authorList>
            <person name="Ivanova A."/>
        </authorList>
    </citation>
    <scope>NUCLEOTIDE SEQUENCE [LARGE SCALE GENOMIC DNA]</scope>
    <source>
        <strain evidence="1 2">Pla2</strain>
    </source>
</reference>
<gene>
    <name evidence="1" type="ORF">PZE19_15265</name>
</gene>
<dbReference type="Proteomes" id="UP001216907">
    <property type="component" value="Unassembled WGS sequence"/>
</dbReference>
<protein>
    <submittedName>
        <fullName evidence="1">Type II toxin-antitoxin system ParD family antitoxin</fullName>
    </submittedName>
</protein>
<comment type="caution">
    <text evidence="1">The sequence shown here is derived from an EMBL/GenBank/DDBJ whole genome shotgun (WGS) entry which is preliminary data.</text>
</comment>
<evidence type="ECO:0000313" key="1">
    <source>
        <dbReference type="EMBL" id="MDG3005147.1"/>
    </source>
</evidence>
<keyword evidence="2" id="KW-1185">Reference proteome</keyword>
<name>A0ABT6FC87_9BACT</name>
<accession>A0ABT6FC87</accession>
<sequence length="85" mass="9241">MTIHLSDDGEQFVRSLIDAGRFASEDAVVEAALRLLHEHVEEAKSALLRHDVGEAVAQADRGEPTPFDPHDTIARVRSRQAAGPS</sequence>
<dbReference type="RefSeq" id="WP_277861494.1">
    <property type="nucleotide sequence ID" value="NZ_JARRAG010000002.1"/>
</dbReference>
<dbReference type="Gene3D" id="6.10.10.120">
    <property type="entry name" value="Antitoxin ParD1-like"/>
    <property type="match status" value="1"/>
</dbReference>
<dbReference type="NCBIfam" id="TIGR02606">
    <property type="entry name" value="antidote_CC2985"/>
    <property type="match status" value="1"/>
</dbReference>
<dbReference type="EMBL" id="JARRAG010000002">
    <property type="protein sequence ID" value="MDG3005147.1"/>
    <property type="molecule type" value="Genomic_DNA"/>
</dbReference>
<dbReference type="Pfam" id="PF03693">
    <property type="entry name" value="ParD_antitoxin"/>
    <property type="match status" value="1"/>
</dbReference>
<evidence type="ECO:0000313" key="2">
    <source>
        <dbReference type="Proteomes" id="UP001216907"/>
    </source>
</evidence>
<proteinExistence type="predicted"/>
<dbReference type="InterPro" id="IPR022789">
    <property type="entry name" value="ParD"/>
</dbReference>